<dbReference type="OrthoDB" id="7069231at2"/>
<accession>A0A0C1Q9T3</accession>
<name>A0A0C1Q9T3_9GAMM</name>
<dbReference type="Pfam" id="PF25297">
    <property type="entry name" value="DUF7878"/>
    <property type="match status" value="1"/>
</dbReference>
<evidence type="ECO:0000313" key="3">
    <source>
        <dbReference type="Proteomes" id="UP000031327"/>
    </source>
</evidence>
<protein>
    <recommendedName>
        <fullName evidence="1">DUF7878 domain-containing protein</fullName>
    </recommendedName>
</protein>
<dbReference type="EMBL" id="JWIC01000007">
    <property type="protein sequence ID" value="KID56175.1"/>
    <property type="molecule type" value="Genomic_DNA"/>
</dbReference>
<evidence type="ECO:0000313" key="2">
    <source>
        <dbReference type="EMBL" id="KID56175.1"/>
    </source>
</evidence>
<feature type="domain" description="DUF7878" evidence="1">
    <location>
        <begin position="8"/>
        <end position="122"/>
    </location>
</feature>
<organism evidence="2 3">
    <name type="scientific">Pseudoalteromonas luteoviolacea</name>
    <dbReference type="NCBI Taxonomy" id="43657"/>
    <lineage>
        <taxon>Bacteria</taxon>
        <taxon>Pseudomonadati</taxon>
        <taxon>Pseudomonadota</taxon>
        <taxon>Gammaproteobacteria</taxon>
        <taxon>Alteromonadales</taxon>
        <taxon>Pseudoalteromonadaceae</taxon>
        <taxon>Pseudoalteromonas</taxon>
    </lineage>
</organism>
<dbReference type="RefSeq" id="WP_039610749.1">
    <property type="nucleotide sequence ID" value="NZ_JWIC01000007.1"/>
</dbReference>
<sequence>MKFSYQVEELPKGNEPYRVATDIEGYLSVVSNSGDVLFEADGILLVELAIFCKKWLSENTNTDFYYASMDFEEEPILAFSVKSNDICSFSSVWQKSPMDSIPLSEIKSSMSGYIEDLKANLKNNFQVDIEGYEGL</sequence>
<evidence type="ECO:0000259" key="1">
    <source>
        <dbReference type="Pfam" id="PF25297"/>
    </source>
</evidence>
<proteinExistence type="predicted"/>
<dbReference type="Proteomes" id="UP000031327">
    <property type="component" value="Unassembled WGS sequence"/>
</dbReference>
<dbReference type="AlphaFoldDB" id="A0A0C1Q9T3"/>
<comment type="caution">
    <text evidence="2">The sequence shown here is derived from an EMBL/GenBank/DDBJ whole genome shotgun (WGS) entry which is preliminary data.</text>
</comment>
<reference evidence="2 3" key="1">
    <citation type="submission" date="2014-12" db="EMBL/GenBank/DDBJ databases">
        <title>Draft Genome Sequence of Pseudoalteromonas luteoviolacea HI1.</title>
        <authorList>
            <person name="Asahina A.Y."/>
            <person name="Hadfield M.G."/>
        </authorList>
    </citation>
    <scope>NUCLEOTIDE SEQUENCE [LARGE SCALE GENOMIC DNA]</scope>
    <source>
        <strain evidence="2 3">HI1</strain>
    </source>
</reference>
<gene>
    <name evidence="2" type="ORF">JF50_18020</name>
</gene>
<dbReference type="InterPro" id="IPR057200">
    <property type="entry name" value="DUF7878"/>
</dbReference>